<name>A0ABR0F216_ZASCE</name>
<evidence type="ECO:0000259" key="1">
    <source>
        <dbReference type="Pfam" id="PF00085"/>
    </source>
</evidence>
<sequence>MSSNVFKIKDRATHDEVISQSKEHPTVINVSNSSLPICKKFTPEYASLAERWQSGGIKFFELDFNNETSMLFKFSPNQLPVTVLMVGDRWCKTVMGANMKNLEDTLSQLSKEAN</sequence>
<gene>
    <name evidence="2" type="ORF">PRZ48_001108</name>
</gene>
<dbReference type="InterPro" id="IPR013766">
    <property type="entry name" value="Thioredoxin_domain"/>
</dbReference>
<evidence type="ECO:0000313" key="2">
    <source>
        <dbReference type="EMBL" id="KAK4507373.1"/>
    </source>
</evidence>
<evidence type="ECO:0000313" key="3">
    <source>
        <dbReference type="Proteomes" id="UP001305779"/>
    </source>
</evidence>
<feature type="domain" description="Thioredoxin" evidence="1">
    <location>
        <begin position="10"/>
        <end position="106"/>
    </location>
</feature>
<comment type="caution">
    <text evidence="2">The sequence shown here is derived from an EMBL/GenBank/DDBJ whole genome shotgun (WGS) entry which is preliminary data.</text>
</comment>
<dbReference type="EMBL" id="JAXOVC010000001">
    <property type="protein sequence ID" value="KAK4507373.1"/>
    <property type="molecule type" value="Genomic_DNA"/>
</dbReference>
<dbReference type="SUPFAM" id="SSF52833">
    <property type="entry name" value="Thioredoxin-like"/>
    <property type="match status" value="1"/>
</dbReference>
<dbReference type="Gene3D" id="3.40.30.10">
    <property type="entry name" value="Glutaredoxin"/>
    <property type="match status" value="1"/>
</dbReference>
<protein>
    <recommendedName>
        <fullName evidence="1">Thioredoxin domain-containing protein</fullName>
    </recommendedName>
</protein>
<dbReference type="Proteomes" id="UP001305779">
    <property type="component" value="Unassembled WGS sequence"/>
</dbReference>
<reference evidence="2 3" key="1">
    <citation type="journal article" date="2023" name="G3 (Bethesda)">
        <title>A chromosome-level genome assembly of Zasmidium syzygii isolated from banana leaves.</title>
        <authorList>
            <person name="van Westerhoven A.C."/>
            <person name="Mehrabi R."/>
            <person name="Talebi R."/>
            <person name="Steentjes M.B.F."/>
            <person name="Corcolon B."/>
            <person name="Chong P.A."/>
            <person name="Kema G.H.J."/>
            <person name="Seidl M.F."/>
        </authorList>
    </citation>
    <scope>NUCLEOTIDE SEQUENCE [LARGE SCALE GENOMIC DNA]</scope>
    <source>
        <strain evidence="2 3">P124</strain>
    </source>
</reference>
<dbReference type="Pfam" id="PF00085">
    <property type="entry name" value="Thioredoxin"/>
    <property type="match status" value="1"/>
</dbReference>
<accession>A0ABR0F216</accession>
<dbReference type="InterPro" id="IPR036249">
    <property type="entry name" value="Thioredoxin-like_sf"/>
</dbReference>
<proteinExistence type="predicted"/>
<keyword evidence="3" id="KW-1185">Reference proteome</keyword>
<organism evidence="2 3">
    <name type="scientific">Zasmidium cellare</name>
    <name type="common">Wine cellar mold</name>
    <name type="synonym">Racodium cellare</name>
    <dbReference type="NCBI Taxonomy" id="395010"/>
    <lineage>
        <taxon>Eukaryota</taxon>
        <taxon>Fungi</taxon>
        <taxon>Dikarya</taxon>
        <taxon>Ascomycota</taxon>
        <taxon>Pezizomycotina</taxon>
        <taxon>Dothideomycetes</taxon>
        <taxon>Dothideomycetidae</taxon>
        <taxon>Mycosphaerellales</taxon>
        <taxon>Mycosphaerellaceae</taxon>
        <taxon>Zasmidium</taxon>
    </lineage>
</organism>